<dbReference type="InterPro" id="IPR036061">
    <property type="entry name" value="CheW-like_dom_sf"/>
</dbReference>
<dbReference type="EMBL" id="CP003837">
    <property type="protein sequence ID" value="AGH46256.1"/>
    <property type="molecule type" value="Genomic_DNA"/>
</dbReference>
<dbReference type="STRING" id="1129794.C427_4151"/>
<dbReference type="PATRIC" id="fig|1129794.4.peg.4134"/>
<dbReference type="SUPFAM" id="SSF50341">
    <property type="entry name" value="CheW-like"/>
    <property type="match status" value="1"/>
</dbReference>
<evidence type="ECO:0000313" key="3">
    <source>
        <dbReference type="Proteomes" id="UP000011864"/>
    </source>
</evidence>
<feature type="domain" description="CheW-like" evidence="1">
    <location>
        <begin position="1"/>
        <end position="57"/>
    </location>
</feature>
<dbReference type="PANTHER" id="PTHR47233:SF3">
    <property type="entry name" value="CHEMOTAXIS PROTEIN CHEV"/>
    <property type="match status" value="1"/>
</dbReference>
<name>M4RRQ5_9ALTE</name>
<evidence type="ECO:0000313" key="2">
    <source>
        <dbReference type="EMBL" id="AGH46256.1"/>
    </source>
</evidence>
<dbReference type="KEGG" id="gps:C427_4151"/>
<dbReference type="GO" id="GO:0007165">
    <property type="term" value="P:signal transduction"/>
    <property type="evidence" value="ECO:0007669"/>
    <property type="project" value="InterPro"/>
</dbReference>
<sequence length="57" mass="6438">MNQMPRSHANLKGVTNYRGTSIPVIDLRAAIKITANEEEYEAVNVIITEYNRSVQAF</sequence>
<dbReference type="PROSITE" id="PS50851">
    <property type="entry name" value="CHEW"/>
    <property type="match status" value="1"/>
</dbReference>
<evidence type="ECO:0000259" key="1">
    <source>
        <dbReference type="PROSITE" id="PS50851"/>
    </source>
</evidence>
<dbReference type="GO" id="GO:0006935">
    <property type="term" value="P:chemotaxis"/>
    <property type="evidence" value="ECO:0007669"/>
    <property type="project" value="InterPro"/>
</dbReference>
<organism evidence="2 3">
    <name type="scientific">Paraglaciecola psychrophila 170</name>
    <dbReference type="NCBI Taxonomy" id="1129794"/>
    <lineage>
        <taxon>Bacteria</taxon>
        <taxon>Pseudomonadati</taxon>
        <taxon>Pseudomonadota</taxon>
        <taxon>Gammaproteobacteria</taxon>
        <taxon>Alteromonadales</taxon>
        <taxon>Alteromonadaceae</taxon>
        <taxon>Paraglaciecola</taxon>
    </lineage>
</organism>
<proteinExistence type="predicted"/>
<dbReference type="Proteomes" id="UP000011864">
    <property type="component" value="Chromosome"/>
</dbReference>
<keyword evidence="3" id="KW-1185">Reference proteome</keyword>
<dbReference type="Gene3D" id="2.40.50.180">
    <property type="entry name" value="CheA-289, Domain 4"/>
    <property type="match status" value="1"/>
</dbReference>
<accession>M4RRQ5</accession>
<reference evidence="2 3" key="1">
    <citation type="journal article" date="2013" name="Genome Announc.">
        <title>Complete Genome Sequence of Glaciecola psychrophila Strain 170T.</title>
        <authorList>
            <person name="Yin J."/>
            <person name="Chen J."/>
            <person name="Liu G."/>
            <person name="Yu Y."/>
            <person name="Song L."/>
            <person name="Wang X."/>
            <person name="Qu X."/>
        </authorList>
    </citation>
    <scope>NUCLEOTIDE SEQUENCE [LARGE SCALE GENOMIC DNA]</scope>
    <source>
        <strain evidence="2 3">170</strain>
    </source>
</reference>
<dbReference type="AlphaFoldDB" id="M4RRQ5"/>
<dbReference type="Pfam" id="PF01584">
    <property type="entry name" value="CheW"/>
    <property type="match status" value="1"/>
</dbReference>
<dbReference type="InterPro" id="IPR002545">
    <property type="entry name" value="CheW-lke_dom"/>
</dbReference>
<dbReference type="PANTHER" id="PTHR47233">
    <property type="entry name" value="CHEMOTAXIS PROTEIN CHEV"/>
    <property type="match status" value="1"/>
</dbReference>
<gene>
    <name evidence="2" type="primary">cheV</name>
    <name evidence="2" type="ORF">C427_4151</name>
</gene>
<dbReference type="eggNOG" id="COG0835">
    <property type="taxonomic scope" value="Bacteria"/>
</dbReference>
<protein>
    <submittedName>
        <fullName evidence="2">Chemotaxis protein CheV</fullName>
    </submittedName>
</protein>
<dbReference type="HOGENOM" id="CLU_2992592_0_0_6"/>